<dbReference type="AlphaFoldDB" id="A0A6M4H3K3"/>
<feature type="region of interest" description="Disordered" evidence="1">
    <location>
        <begin position="34"/>
        <end position="66"/>
    </location>
</feature>
<keyword evidence="2" id="KW-0732">Signal</keyword>
<feature type="chain" id="PRO_5026986522" evidence="2">
    <location>
        <begin position="21"/>
        <end position="137"/>
    </location>
</feature>
<evidence type="ECO:0000313" key="3">
    <source>
        <dbReference type="EMBL" id="QJR12397.1"/>
    </source>
</evidence>
<evidence type="ECO:0000313" key="4">
    <source>
        <dbReference type="Proteomes" id="UP000501534"/>
    </source>
</evidence>
<organism evidence="3 4">
    <name type="scientific">Usitatibacter rugosus</name>
    <dbReference type="NCBI Taxonomy" id="2732067"/>
    <lineage>
        <taxon>Bacteria</taxon>
        <taxon>Pseudomonadati</taxon>
        <taxon>Pseudomonadota</taxon>
        <taxon>Betaproteobacteria</taxon>
        <taxon>Nitrosomonadales</taxon>
        <taxon>Usitatibacteraceae</taxon>
        <taxon>Usitatibacter</taxon>
    </lineage>
</organism>
<accession>A0A6M4H3K3</accession>
<dbReference type="RefSeq" id="WP_171094566.1">
    <property type="nucleotide sequence ID" value="NZ_CP053069.1"/>
</dbReference>
<feature type="compositionally biased region" description="Basic and acidic residues" evidence="1">
    <location>
        <begin position="50"/>
        <end position="62"/>
    </location>
</feature>
<evidence type="ECO:0000256" key="1">
    <source>
        <dbReference type="SAM" id="MobiDB-lite"/>
    </source>
</evidence>
<dbReference type="EMBL" id="CP053069">
    <property type="protein sequence ID" value="QJR12397.1"/>
    <property type="molecule type" value="Genomic_DNA"/>
</dbReference>
<dbReference type="KEGG" id="uru:DSM104443_03483"/>
<sequence length="137" mass="15398">MKVRYLLLAVPAFVSAAAFAQNPYSQPWALVERGDPSDVRNESPLAISKVDGKTTRNPRKSDPLAPGKHVITVHFDSAKGVITDNFRELEMDLEGCTRYRIVAKYPSKPITEWKPHVYSEPIGECVGKFKKKDEPKK</sequence>
<dbReference type="Proteomes" id="UP000501534">
    <property type="component" value="Chromosome"/>
</dbReference>
<feature type="signal peptide" evidence="2">
    <location>
        <begin position="1"/>
        <end position="20"/>
    </location>
</feature>
<reference evidence="3 4" key="1">
    <citation type="submission" date="2020-04" db="EMBL/GenBank/DDBJ databases">
        <title>Usitatibacter rugosus gen. nov., sp. nov. and Usitatibacter palustris sp. nov., novel members of Usitatibacteraceae fam. nov. within the order Nitrosomonadales isolated from soil.</title>
        <authorList>
            <person name="Huber K.J."/>
            <person name="Neumann-Schaal M."/>
            <person name="Geppert A."/>
            <person name="Luckner M."/>
            <person name="Wanner G."/>
            <person name="Overmann J."/>
        </authorList>
    </citation>
    <scope>NUCLEOTIDE SEQUENCE [LARGE SCALE GENOMIC DNA]</scope>
    <source>
        <strain evidence="3 4">0125_3</strain>
    </source>
</reference>
<proteinExistence type="predicted"/>
<gene>
    <name evidence="3" type="ORF">DSM104443_03483</name>
</gene>
<keyword evidence="4" id="KW-1185">Reference proteome</keyword>
<evidence type="ECO:0000256" key="2">
    <source>
        <dbReference type="SAM" id="SignalP"/>
    </source>
</evidence>
<protein>
    <submittedName>
        <fullName evidence="3">Uncharacterized protein</fullName>
    </submittedName>
</protein>
<name>A0A6M4H3K3_9PROT</name>